<evidence type="ECO:0000256" key="2">
    <source>
        <dbReference type="ARBA" id="ARBA00022525"/>
    </source>
</evidence>
<keyword evidence="6" id="KW-1133">Transmembrane helix</keyword>
<dbReference type="InterPro" id="IPR019931">
    <property type="entry name" value="LPXTG_anchor"/>
</dbReference>
<keyword evidence="4" id="KW-0572">Peptidoglycan-anchor</keyword>
<proteinExistence type="predicted"/>
<feature type="domain" description="Gram-positive cocci surface proteins LPxTG" evidence="7">
    <location>
        <begin position="329"/>
        <end position="368"/>
    </location>
</feature>
<reference evidence="8 9" key="1">
    <citation type="journal article" date="2017" name="Biochemistry">
        <title>Identification of the Biosynthetic Pathway for the Antibiotic Bicyclomycin.</title>
        <authorList>
            <person name="Patteson J."/>
            <person name="Cai W."/>
            <person name="Johnson R.A."/>
            <person name="Santa Maria K."/>
            <person name="Li B."/>
        </authorList>
    </citation>
    <scope>NUCLEOTIDE SEQUENCE [LARGE SCALE GENOMIC DNA]</scope>
    <source>
        <strain evidence="8 9">ATCC 21532</strain>
    </source>
</reference>
<name>A0A2G1XC06_STRCJ</name>
<keyword evidence="9" id="KW-1185">Reference proteome</keyword>
<keyword evidence="2" id="KW-0964">Secreted</keyword>
<evidence type="ECO:0000256" key="5">
    <source>
        <dbReference type="SAM" id="MobiDB-lite"/>
    </source>
</evidence>
<keyword evidence="6" id="KW-0812">Transmembrane</keyword>
<evidence type="ECO:0000259" key="7">
    <source>
        <dbReference type="PROSITE" id="PS50847"/>
    </source>
</evidence>
<dbReference type="PROSITE" id="PS50847">
    <property type="entry name" value="GRAM_POS_ANCHORING"/>
    <property type="match status" value="1"/>
</dbReference>
<gene>
    <name evidence="8" type="ORF">BLA24_27360</name>
</gene>
<evidence type="ECO:0000256" key="3">
    <source>
        <dbReference type="ARBA" id="ARBA00022729"/>
    </source>
</evidence>
<keyword evidence="6" id="KW-0472">Membrane</keyword>
<dbReference type="RefSeq" id="WP_181143696.1">
    <property type="nucleotide sequence ID" value="NZ_NHZO01000156.1"/>
</dbReference>
<protein>
    <recommendedName>
        <fullName evidence="7">Gram-positive cocci surface proteins LPxTG domain-containing protein</fullName>
    </recommendedName>
</protein>
<comment type="caution">
    <text evidence="8">The sequence shown here is derived from an EMBL/GenBank/DDBJ whole genome shotgun (WGS) entry which is preliminary data.</text>
</comment>
<evidence type="ECO:0000313" key="9">
    <source>
        <dbReference type="Proteomes" id="UP000222531"/>
    </source>
</evidence>
<keyword evidence="1" id="KW-0134">Cell wall</keyword>
<dbReference type="AlphaFoldDB" id="A0A2G1XC06"/>
<feature type="compositionally biased region" description="Low complexity" evidence="5">
    <location>
        <begin position="46"/>
        <end position="68"/>
    </location>
</feature>
<evidence type="ECO:0000256" key="4">
    <source>
        <dbReference type="ARBA" id="ARBA00023088"/>
    </source>
</evidence>
<feature type="compositionally biased region" description="Low complexity" evidence="5">
    <location>
        <begin position="78"/>
        <end position="129"/>
    </location>
</feature>
<feature type="transmembrane region" description="Helical" evidence="6">
    <location>
        <begin position="337"/>
        <end position="359"/>
    </location>
</feature>
<dbReference type="Proteomes" id="UP000222531">
    <property type="component" value="Unassembled WGS sequence"/>
</dbReference>
<dbReference type="NCBIfam" id="NF041528">
    <property type="entry name" value="strep_LAETG"/>
    <property type="match status" value="1"/>
</dbReference>
<dbReference type="NCBIfam" id="TIGR01167">
    <property type="entry name" value="LPXTG_anchor"/>
    <property type="match status" value="1"/>
</dbReference>
<accession>A0A2G1XC06</accession>
<keyword evidence="3" id="KW-0732">Signal</keyword>
<feature type="region of interest" description="Disordered" evidence="5">
    <location>
        <begin position="283"/>
        <end position="319"/>
    </location>
</feature>
<dbReference type="EMBL" id="NHZO01000156">
    <property type="protein sequence ID" value="PHQ48794.1"/>
    <property type="molecule type" value="Genomic_DNA"/>
</dbReference>
<organism evidence="8 9">
    <name type="scientific">Streptomyces cinnamoneus</name>
    <name type="common">Streptoverticillium cinnamoneum</name>
    <dbReference type="NCBI Taxonomy" id="53446"/>
    <lineage>
        <taxon>Bacteria</taxon>
        <taxon>Bacillati</taxon>
        <taxon>Actinomycetota</taxon>
        <taxon>Actinomycetes</taxon>
        <taxon>Kitasatosporales</taxon>
        <taxon>Streptomycetaceae</taxon>
        <taxon>Streptomyces</taxon>
        <taxon>Streptomyces cinnamoneus group</taxon>
    </lineage>
</organism>
<sequence length="368" mass="36807">MKFRRTLATAAVMAAVGPVALLAAPGAVLTSLGPLSQLVASPAHAAEHAPAADGKPAASAAPSAAPSPIGRPGEETRPSTGPGSGTTDGSRPAPSAKPSAAPSTPSAEPSKAPQVTPSPSFSRSGSCSPIFDEDRGKTGLRGLPSKIVAGSGWHEFTYRVTNVSKVTVVEADVSLMLGTADPKLDDIAQLDVTVEWYNPATRSWKAIEGGGAGALDNYDFATVKNIKPGEYADAKMRIKAGDKAQAGTGYFFTIGHSFGADGKCGSDGISQFDFTVLTPGSKPGKVGDAKGKPGKPGSVEQAHKAEQAAAGNKATAQGERAEIPVTGKLAETGSSSAVPVVAGIGGAAVVAGAGALFLVKRRKGNASA</sequence>
<evidence type="ECO:0000256" key="6">
    <source>
        <dbReference type="SAM" id="Phobius"/>
    </source>
</evidence>
<evidence type="ECO:0000313" key="8">
    <source>
        <dbReference type="EMBL" id="PHQ48794.1"/>
    </source>
</evidence>
<feature type="region of interest" description="Disordered" evidence="5">
    <location>
        <begin position="46"/>
        <end position="142"/>
    </location>
</feature>
<evidence type="ECO:0000256" key="1">
    <source>
        <dbReference type="ARBA" id="ARBA00022512"/>
    </source>
</evidence>